<dbReference type="GO" id="GO:0015344">
    <property type="term" value="F:siderophore uptake transmembrane transporter activity"/>
    <property type="evidence" value="ECO:0007669"/>
    <property type="project" value="TreeGrafter"/>
</dbReference>
<proteinExistence type="inferred from homology"/>
<reference evidence="12 13" key="1">
    <citation type="submission" date="2019-03" db="EMBL/GenBank/DDBJ databases">
        <title>Above-ground endophytic microbial communities from plants in different locations in the United States.</title>
        <authorList>
            <person name="Frank C."/>
        </authorList>
    </citation>
    <scope>NUCLEOTIDE SEQUENCE [LARGE SCALE GENOMIC DNA]</scope>
    <source>
        <strain evidence="12 13">LP_13_YM</strain>
    </source>
</reference>
<dbReference type="Proteomes" id="UP000295645">
    <property type="component" value="Unassembled WGS sequence"/>
</dbReference>
<dbReference type="Gene3D" id="2.40.170.20">
    <property type="entry name" value="TonB-dependent receptor, beta-barrel domain"/>
    <property type="match status" value="1"/>
</dbReference>
<feature type="domain" description="TonB-dependent transporter Oar-like beta-barrel" evidence="11">
    <location>
        <begin position="336"/>
        <end position="589"/>
    </location>
</feature>
<keyword evidence="9" id="KW-0732">Signal</keyword>
<keyword evidence="6 7" id="KW-0998">Cell outer membrane</keyword>
<dbReference type="GO" id="GO:0044718">
    <property type="term" value="P:siderophore transmembrane transport"/>
    <property type="evidence" value="ECO:0007669"/>
    <property type="project" value="TreeGrafter"/>
</dbReference>
<dbReference type="InterPro" id="IPR012910">
    <property type="entry name" value="Plug_dom"/>
</dbReference>
<dbReference type="Gene3D" id="2.60.40.1120">
    <property type="entry name" value="Carboxypeptidase-like, regulatory domain"/>
    <property type="match status" value="1"/>
</dbReference>
<evidence type="ECO:0000256" key="4">
    <source>
        <dbReference type="ARBA" id="ARBA00022692"/>
    </source>
</evidence>
<protein>
    <submittedName>
        <fullName evidence="12">TonB-dependent receptor-like protein</fullName>
    </submittedName>
</protein>
<evidence type="ECO:0000256" key="5">
    <source>
        <dbReference type="ARBA" id="ARBA00023136"/>
    </source>
</evidence>
<dbReference type="InterPro" id="IPR036942">
    <property type="entry name" value="Beta-barrel_TonB_sf"/>
</dbReference>
<dbReference type="InterPro" id="IPR039426">
    <property type="entry name" value="TonB-dep_rcpt-like"/>
</dbReference>
<evidence type="ECO:0000256" key="3">
    <source>
        <dbReference type="ARBA" id="ARBA00022452"/>
    </source>
</evidence>
<keyword evidence="4 7" id="KW-0812">Transmembrane</keyword>
<dbReference type="Gene3D" id="2.170.130.10">
    <property type="entry name" value="TonB-dependent receptor, plug domain"/>
    <property type="match status" value="1"/>
</dbReference>
<feature type="signal peptide" evidence="9">
    <location>
        <begin position="1"/>
        <end position="25"/>
    </location>
</feature>
<accession>A0A4R3YQL0</accession>
<comment type="similarity">
    <text evidence="7">Belongs to the TonB-dependent receptor family.</text>
</comment>
<dbReference type="SUPFAM" id="SSF49452">
    <property type="entry name" value="Starch-binding domain-like"/>
    <property type="match status" value="1"/>
</dbReference>
<feature type="region of interest" description="Disordered" evidence="8">
    <location>
        <begin position="828"/>
        <end position="847"/>
    </location>
</feature>
<comment type="subcellular location">
    <subcellularLocation>
        <location evidence="1 7">Cell outer membrane</location>
        <topology evidence="1 7">Multi-pass membrane protein</topology>
    </subcellularLocation>
</comment>
<evidence type="ECO:0000259" key="11">
    <source>
        <dbReference type="Pfam" id="PF25183"/>
    </source>
</evidence>
<evidence type="ECO:0000256" key="8">
    <source>
        <dbReference type="SAM" id="MobiDB-lite"/>
    </source>
</evidence>
<sequence>MATPLLKKSLLVAAMFAALADGAWAQSTTGTIYGQVKANDGDIVRVDNGAGLTRETSVDARGKYSIAQLPLGTYTVSVIRQGAPAQTRDNIALRVGSGVEVSFADRDVQDLSGVSVSAHVAPSIDVTSVDSRTIVTADQLAKLPLARSSEAIALLAPGVVDNSGGYKSATGNSLVTFGGSAASENAYYINGFSTTDPLRGFGGLSLPYGAIDQQEVYTGGYSAQYGRSDGGVINVVGKRGTNEWHGGTQVIWEPNAARAQSIDSYYTNGLPPQPRAGSLYAPNRANTETSTTVSAYAGGPLIKDKLFLFAAAEVERQTGNTVSDVTKTQAPDTRYRYNLPRWYAKLDWNIDDSNIVEVTGVSDKSEKQGAIYDYDYTARQRGAYINGASNEKYGGDVYTAKYTGYITDSLTVTAQYGKMDTVSYISPPGYDPSATYIGGLVYQNPAITGGSTRNGNQTVLSLTNPGRGNTTTNTRFDVSYVLGDHTLTAGIDNQTAVARDQGSSSSGPGNIWTYAQGQPNLPISTGLGVAAPGAYPGGENGYYVVKGVSSSLATVRSAQRAQFVEDKWQVSDRLLLTLGLRNDQFTNYNANSEAFIRQTKPQWAPRLGFSWDVYGDASFKVYGNAGRYYLGLPLNPALNAAGGYLSTSQYFTYTGIANDGTPTGLTAIAPGVPVSSNNALGILPDPRTVTAKGIKAENQDEYILGFTKLAGDHWLYGAKVTYRKLRNAIDDFCDIDAIVAKGRSLGYAIDAKQANSCYLFNPGRANTFNLKDTSGNYVAVPVTNKELGFDALKRAYYSLELLLEHPFDGRWYGKAGYTFSRSYGNTEGQLRSDLNQTATSTSEDWDNGAIMENTNGPQNNDHTHQIKLFGYYQITPEWLASANISAISGTPRHCLGYYGPNHEDPVGYAPYYHFCDGQPSPPGKQGRLPWVRQIDLGLTYRPDFADKKLAFSASIFNLLNEQHALQRYPVSESGPGVAEAAYGVVTQRQAPRYGRLSVSYDF</sequence>
<evidence type="ECO:0000313" key="13">
    <source>
        <dbReference type="Proteomes" id="UP000295645"/>
    </source>
</evidence>
<keyword evidence="3 7" id="KW-1134">Transmembrane beta strand</keyword>
<keyword evidence="12" id="KW-0675">Receptor</keyword>
<keyword evidence="2 7" id="KW-0813">Transport</keyword>
<dbReference type="EMBL" id="SMCS01000004">
    <property type="protein sequence ID" value="TCV93908.1"/>
    <property type="molecule type" value="Genomic_DNA"/>
</dbReference>
<name>A0A4R3YQL0_9GAMM</name>
<dbReference type="SUPFAM" id="SSF56935">
    <property type="entry name" value="Porins"/>
    <property type="match status" value="1"/>
</dbReference>
<dbReference type="PROSITE" id="PS52016">
    <property type="entry name" value="TONB_DEPENDENT_REC_3"/>
    <property type="match status" value="1"/>
</dbReference>
<dbReference type="Pfam" id="PF25183">
    <property type="entry name" value="OMP_b-brl_4"/>
    <property type="match status" value="1"/>
</dbReference>
<evidence type="ECO:0000256" key="2">
    <source>
        <dbReference type="ARBA" id="ARBA00022448"/>
    </source>
</evidence>
<comment type="caution">
    <text evidence="12">The sequence shown here is derived from an EMBL/GenBank/DDBJ whole genome shotgun (WGS) entry which is preliminary data.</text>
</comment>
<dbReference type="Pfam" id="PF07715">
    <property type="entry name" value="Plug"/>
    <property type="match status" value="1"/>
</dbReference>
<keyword evidence="5 7" id="KW-0472">Membrane</keyword>
<evidence type="ECO:0000256" key="6">
    <source>
        <dbReference type="ARBA" id="ARBA00023237"/>
    </source>
</evidence>
<feature type="compositionally biased region" description="Polar residues" evidence="8">
    <location>
        <begin position="828"/>
        <end position="842"/>
    </location>
</feature>
<feature type="chain" id="PRO_5020971636" evidence="9">
    <location>
        <begin position="26"/>
        <end position="1002"/>
    </location>
</feature>
<dbReference type="PANTHER" id="PTHR30069">
    <property type="entry name" value="TONB-DEPENDENT OUTER MEMBRANE RECEPTOR"/>
    <property type="match status" value="1"/>
</dbReference>
<dbReference type="InterPro" id="IPR057601">
    <property type="entry name" value="Oar-like_b-barrel"/>
</dbReference>
<dbReference type="GO" id="GO:0030246">
    <property type="term" value="F:carbohydrate binding"/>
    <property type="evidence" value="ECO:0007669"/>
    <property type="project" value="InterPro"/>
</dbReference>
<dbReference type="InterPro" id="IPR013784">
    <property type="entry name" value="Carb-bd-like_fold"/>
</dbReference>
<keyword evidence="13" id="KW-1185">Reference proteome</keyword>
<dbReference type="RefSeq" id="WP_243649246.1">
    <property type="nucleotide sequence ID" value="NZ_SMCS01000004.1"/>
</dbReference>
<dbReference type="AlphaFoldDB" id="A0A4R3YQL0"/>
<evidence type="ECO:0000259" key="10">
    <source>
        <dbReference type="Pfam" id="PF07715"/>
    </source>
</evidence>
<dbReference type="GO" id="GO:0009279">
    <property type="term" value="C:cell outer membrane"/>
    <property type="evidence" value="ECO:0007669"/>
    <property type="project" value="UniProtKB-SubCell"/>
</dbReference>
<dbReference type="PANTHER" id="PTHR30069:SF46">
    <property type="entry name" value="OAR PROTEIN"/>
    <property type="match status" value="1"/>
</dbReference>
<evidence type="ECO:0000256" key="1">
    <source>
        <dbReference type="ARBA" id="ARBA00004571"/>
    </source>
</evidence>
<organism evidence="12 13">
    <name type="scientific">Luteibacter rhizovicinus</name>
    <dbReference type="NCBI Taxonomy" id="242606"/>
    <lineage>
        <taxon>Bacteria</taxon>
        <taxon>Pseudomonadati</taxon>
        <taxon>Pseudomonadota</taxon>
        <taxon>Gammaproteobacteria</taxon>
        <taxon>Lysobacterales</taxon>
        <taxon>Rhodanobacteraceae</taxon>
        <taxon>Luteibacter</taxon>
    </lineage>
</organism>
<evidence type="ECO:0000313" key="12">
    <source>
        <dbReference type="EMBL" id="TCV93908.1"/>
    </source>
</evidence>
<feature type="domain" description="TonB-dependent receptor plug" evidence="10">
    <location>
        <begin position="130"/>
        <end position="231"/>
    </location>
</feature>
<evidence type="ECO:0000256" key="7">
    <source>
        <dbReference type="PROSITE-ProRule" id="PRU01360"/>
    </source>
</evidence>
<gene>
    <name evidence="12" type="ORF">EC912_104103</name>
</gene>
<evidence type="ECO:0000256" key="9">
    <source>
        <dbReference type="SAM" id="SignalP"/>
    </source>
</evidence>
<dbReference type="InterPro" id="IPR037066">
    <property type="entry name" value="Plug_dom_sf"/>
</dbReference>